<gene>
    <name evidence="9" type="ORF">ABK249_00620</name>
</gene>
<proteinExistence type="inferred from homology"/>
<accession>A0ABV0LUZ8</accession>
<evidence type="ECO:0000256" key="1">
    <source>
        <dbReference type="ARBA" id="ARBA00004651"/>
    </source>
</evidence>
<keyword evidence="5 8" id="KW-0812">Transmembrane</keyword>
<dbReference type="EMBL" id="JBEAAL010000001">
    <property type="protein sequence ID" value="MEQ1403420.1"/>
    <property type="molecule type" value="Genomic_DNA"/>
</dbReference>
<evidence type="ECO:0000313" key="9">
    <source>
        <dbReference type="EMBL" id="MEQ1403420.1"/>
    </source>
</evidence>
<feature type="transmembrane region" description="Helical" evidence="8">
    <location>
        <begin position="23"/>
        <end position="48"/>
    </location>
</feature>
<dbReference type="RefSeq" id="WP_348861911.1">
    <property type="nucleotide sequence ID" value="NZ_JBEAAL010000001.1"/>
</dbReference>
<name>A0ABV0LUZ8_9HYPH</name>
<feature type="transmembrane region" description="Helical" evidence="8">
    <location>
        <begin position="184"/>
        <end position="202"/>
    </location>
</feature>
<dbReference type="Pfam" id="PF01925">
    <property type="entry name" value="TauE"/>
    <property type="match status" value="1"/>
</dbReference>
<dbReference type="InterPro" id="IPR002781">
    <property type="entry name" value="TM_pro_TauE-like"/>
</dbReference>
<evidence type="ECO:0000256" key="8">
    <source>
        <dbReference type="RuleBase" id="RU363041"/>
    </source>
</evidence>
<evidence type="ECO:0000256" key="4">
    <source>
        <dbReference type="ARBA" id="ARBA00022475"/>
    </source>
</evidence>
<dbReference type="InterPro" id="IPR052017">
    <property type="entry name" value="TSUP"/>
</dbReference>
<comment type="caution">
    <text evidence="9">The sequence shown here is derived from an EMBL/GenBank/DDBJ whole genome shotgun (WGS) entry which is preliminary data.</text>
</comment>
<feature type="transmembrane region" description="Helical" evidence="8">
    <location>
        <begin position="115"/>
        <end position="134"/>
    </location>
</feature>
<keyword evidence="4 8" id="KW-1003">Cell membrane</keyword>
<feature type="transmembrane region" description="Helical" evidence="8">
    <location>
        <begin position="238"/>
        <end position="258"/>
    </location>
</feature>
<protein>
    <recommendedName>
        <fullName evidence="8">Probable membrane transporter protein</fullName>
    </recommendedName>
</protein>
<evidence type="ECO:0000256" key="2">
    <source>
        <dbReference type="ARBA" id="ARBA00009142"/>
    </source>
</evidence>
<keyword evidence="3" id="KW-0813">Transport</keyword>
<sequence length="263" mass="27119">MNSPSPVAAFLESWLPGHGPAELAFVFLAALIAGLARGFSGFGGALIFVPLASAATSPKIASALLLVIDGTMTLGMLPDGWRRANRREVYTMLIGALVGVPAGTALLALLPSVTLRWIISVVVLCLLVFLISGWRYHGKPKTPLTIGVGALAGLFGGAAQMSGPPVVAYWLGGAIPPLTVRANLVVYFALATVISATSYIVGSLLTVEVLAMALIAGPGYGLGLAAGSQLFGFASEATFRRICFLLIAIAAIVGLPLFDAFRP</sequence>
<evidence type="ECO:0000313" key="10">
    <source>
        <dbReference type="Proteomes" id="UP001496627"/>
    </source>
</evidence>
<feature type="transmembrane region" description="Helical" evidence="8">
    <location>
        <begin position="89"/>
        <end position="109"/>
    </location>
</feature>
<evidence type="ECO:0000256" key="5">
    <source>
        <dbReference type="ARBA" id="ARBA00022692"/>
    </source>
</evidence>
<dbReference type="PANTHER" id="PTHR30269">
    <property type="entry name" value="TRANSMEMBRANE PROTEIN YFCA"/>
    <property type="match status" value="1"/>
</dbReference>
<evidence type="ECO:0000256" key="3">
    <source>
        <dbReference type="ARBA" id="ARBA00022448"/>
    </source>
</evidence>
<dbReference type="PANTHER" id="PTHR30269:SF37">
    <property type="entry name" value="MEMBRANE TRANSPORTER PROTEIN"/>
    <property type="match status" value="1"/>
</dbReference>
<keyword evidence="10" id="KW-1185">Reference proteome</keyword>
<dbReference type="Proteomes" id="UP001496627">
    <property type="component" value="Unassembled WGS sequence"/>
</dbReference>
<keyword evidence="7 8" id="KW-0472">Membrane</keyword>
<evidence type="ECO:0000256" key="6">
    <source>
        <dbReference type="ARBA" id="ARBA00022989"/>
    </source>
</evidence>
<keyword evidence="6 8" id="KW-1133">Transmembrane helix</keyword>
<feature type="transmembrane region" description="Helical" evidence="8">
    <location>
        <begin position="146"/>
        <end position="172"/>
    </location>
</feature>
<reference evidence="9 10" key="1">
    <citation type="submission" date="2024-05" db="EMBL/GenBank/DDBJ databases">
        <title>Neorhizobium sp. Rsf11, a plant growth promoting and heavy metal resistant PAH-degrader.</title>
        <authorList>
            <person name="Golubev S.N."/>
            <person name="Muratova A.Y."/>
            <person name="Markelova M.I."/>
        </authorList>
    </citation>
    <scope>NUCLEOTIDE SEQUENCE [LARGE SCALE GENOMIC DNA]</scope>
    <source>
        <strain evidence="9 10">Rsf11</strain>
    </source>
</reference>
<comment type="subcellular location">
    <subcellularLocation>
        <location evidence="1 8">Cell membrane</location>
        <topology evidence="1 8">Multi-pass membrane protein</topology>
    </subcellularLocation>
</comment>
<evidence type="ECO:0000256" key="7">
    <source>
        <dbReference type="ARBA" id="ARBA00023136"/>
    </source>
</evidence>
<organism evidence="9 10">
    <name type="scientific">Neorhizobium phenanthreniclasticum</name>
    <dbReference type="NCBI Taxonomy" id="3157917"/>
    <lineage>
        <taxon>Bacteria</taxon>
        <taxon>Pseudomonadati</taxon>
        <taxon>Pseudomonadota</taxon>
        <taxon>Alphaproteobacteria</taxon>
        <taxon>Hyphomicrobiales</taxon>
        <taxon>Rhizobiaceae</taxon>
        <taxon>Rhizobium/Agrobacterium group</taxon>
        <taxon>Neorhizobium</taxon>
    </lineage>
</organism>
<comment type="similarity">
    <text evidence="2 8">Belongs to the 4-toluene sulfonate uptake permease (TSUP) (TC 2.A.102) family.</text>
</comment>
<feature type="transmembrane region" description="Helical" evidence="8">
    <location>
        <begin position="209"/>
        <end position="232"/>
    </location>
</feature>